<dbReference type="AlphaFoldDB" id="A0AAE1A537"/>
<proteinExistence type="predicted"/>
<evidence type="ECO:0000313" key="1">
    <source>
        <dbReference type="EMBL" id="KAK3781098.1"/>
    </source>
</evidence>
<organism evidence="1 2">
    <name type="scientific">Elysia crispata</name>
    <name type="common">lettuce slug</name>
    <dbReference type="NCBI Taxonomy" id="231223"/>
    <lineage>
        <taxon>Eukaryota</taxon>
        <taxon>Metazoa</taxon>
        <taxon>Spiralia</taxon>
        <taxon>Lophotrochozoa</taxon>
        <taxon>Mollusca</taxon>
        <taxon>Gastropoda</taxon>
        <taxon>Heterobranchia</taxon>
        <taxon>Euthyneura</taxon>
        <taxon>Panpulmonata</taxon>
        <taxon>Sacoglossa</taxon>
        <taxon>Placobranchoidea</taxon>
        <taxon>Plakobranchidae</taxon>
        <taxon>Elysia</taxon>
    </lineage>
</organism>
<dbReference type="Proteomes" id="UP001283361">
    <property type="component" value="Unassembled WGS sequence"/>
</dbReference>
<accession>A0AAE1A537</accession>
<reference evidence="1" key="1">
    <citation type="journal article" date="2023" name="G3 (Bethesda)">
        <title>A reference genome for the long-term kleptoplast-retaining sea slug Elysia crispata morphotype clarki.</title>
        <authorList>
            <person name="Eastman K.E."/>
            <person name="Pendleton A.L."/>
            <person name="Shaikh M.A."/>
            <person name="Suttiyut T."/>
            <person name="Ogas R."/>
            <person name="Tomko P."/>
            <person name="Gavelis G."/>
            <person name="Widhalm J.R."/>
            <person name="Wisecaver J.H."/>
        </authorList>
    </citation>
    <scope>NUCLEOTIDE SEQUENCE</scope>
    <source>
        <strain evidence="1">ECLA1</strain>
    </source>
</reference>
<protein>
    <submittedName>
        <fullName evidence="1">Uncharacterized protein</fullName>
    </submittedName>
</protein>
<dbReference type="EMBL" id="JAWDGP010002663">
    <property type="protein sequence ID" value="KAK3781098.1"/>
    <property type="molecule type" value="Genomic_DNA"/>
</dbReference>
<comment type="caution">
    <text evidence="1">The sequence shown here is derived from an EMBL/GenBank/DDBJ whole genome shotgun (WGS) entry which is preliminary data.</text>
</comment>
<name>A0AAE1A537_9GAST</name>
<sequence>MNPILQDGALLIPGAKYSGDLIERRSRLNGIEASLFPAPAEGESPRINTSLTMLHKKRGERDWYLWSILETWVTLSAEPSSSRVLGLRQLV</sequence>
<keyword evidence="2" id="KW-1185">Reference proteome</keyword>
<evidence type="ECO:0000313" key="2">
    <source>
        <dbReference type="Proteomes" id="UP001283361"/>
    </source>
</evidence>
<gene>
    <name evidence="1" type="ORF">RRG08_001162</name>
</gene>